<feature type="transmembrane region" description="Helical" evidence="1">
    <location>
        <begin position="64"/>
        <end position="83"/>
    </location>
</feature>
<proteinExistence type="predicted"/>
<dbReference type="InterPro" id="IPR021214">
    <property type="entry name" value="DUF2568"/>
</dbReference>
<accession>A0A1R1F1U7</accession>
<keyword evidence="1" id="KW-0812">Transmembrane</keyword>
<keyword evidence="1" id="KW-0472">Membrane</keyword>
<feature type="transmembrane region" description="Helical" evidence="1">
    <location>
        <begin position="5"/>
        <end position="26"/>
    </location>
</feature>
<keyword evidence="3" id="KW-1185">Reference proteome</keyword>
<dbReference type="Pfam" id="PF10823">
    <property type="entry name" value="DUF2568"/>
    <property type="match status" value="1"/>
</dbReference>
<protein>
    <recommendedName>
        <fullName evidence="4">DUF2568 domain-containing protein</fullName>
    </recommendedName>
</protein>
<gene>
    <name evidence="2" type="ORF">BK138_05425</name>
</gene>
<evidence type="ECO:0000256" key="1">
    <source>
        <dbReference type="SAM" id="Phobius"/>
    </source>
</evidence>
<evidence type="ECO:0000313" key="2">
    <source>
        <dbReference type="EMBL" id="OMF58010.1"/>
    </source>
</evidence>
<dbReference type="STRING" id="297318.BK138_05425"/>
<evidence type="ECO:0008006" key="4">
    <source>
        <dbReference type="Google" id="ProtNLM"/>
    </source>
</evidence>
<keyword evidence="1" id="KW-1133">Transmembrane helix</keyword>
<reference evidence="2 3" key="1">
    <citation type="submission" date="2016-11" db="EMBL/GenBank/DDBJ databases">
        <title>Paenibacillus species isolates.</title>
        <authorList>
            <person name="Beno S.M."/>
        </authorList>
    </citation>
    <scope>NUCLEOTIDE SEQUENCE [LARGE SCALE GENOMIC DNA]</scope>
    <source>
        <strain evidence="2 3">FSL R5-0378</strain>
    </source>
</reference>
<feature type="transmembrane region" description="Helical" evidence="1">
    <location>
        <begin position="32"/>
        <end position="52"/>
    </location>
</feature>
<dbReference type="Proteomes" id="UP000187172">
    <property type="component" value="Unassembled WGS sequence"/>
</dbReference>
<dbReference type="EMBL" id="MRTP01000001">
    <property type="protein sequence ID" value="OMF58010.1"/>
    <property type="molecule type" value="Genomic_DNA"/>
</dbReference>
<name>A0A1R1F1U7_9BACL</name>
<dbReference type="AlphaFoldDB" id="A0A1R1F1U7"/>
<feature type="transmembrane region" description="Helical" evidence="1">
    <location>
        <begin position="89"/>
        <end position="108"/>
    </location>
</feature>
<sequence length="110" mass="11946">MAMIVIDLIFFLMELCALAAFCLWGFKLDTALWIRIVVGIGSPVVVAVFWGMYVAPKATFPVTLPVRAVLQLIVFGLAAAALYGSGYRTAAVIYAAVVIVEMILSYALKR</sequence>
<organism evidence="2 3">
    <name type="scientific">Paenibacillus rhizosphaerae</name>
    <dbReference type="NCBI Taxonomy" id="297318"/>
    <lineage>
        <taxon>Bacteria</taxon>
        <taxon>Bacillati</taxon>
        <taxon>Bacillota</taxon>
        <taxon>Bacilli</taxon>
        <taxon>Bacillales</taxon>
        <taxon>Paenibacillaceae</taxon>
        <taxon>Paenibacillus</taxon>
    </lineage>
</organism>
<evidence type="ECO:0000313" key="3">
    <source>
        <dbReference type="Proteomes" id="UP000187172"/>
    </source>
</evidence>
<comment type="caution">
    <text evidence="2">The sequence shown here is derived from an EMBL/GenBank/DDBJ whole genome shotgun (WGS) entry which is preliminary data.</text>
</comment>